<sequence>MLVSQLKSFPRLQKNLISFMRTDFLRKEILKRSSFYSDYTSACQARHEISLDDVIPNNLFVFRHCQLRDEDPLLQTIIDCSSCFEFLLFYRTITPSYYNRDGESLLYMALKKRRKRIARILIRTSTLDGLALPLWLTSGKVGPSALDIASSDDFVLERGIYGHSIEEERDEMSIAYLVFTYYTMYLFTDVYKDDPFDR</sequence>
<evidence type="ECO:0000313" key="2">
    <source>
        <dbReference type="Proteomes" id="UP001147733"/>
    </source>
</evidence>
<gene>
    <name evidence="1" type="ORF">N7469_001975</name>
</gene>
<dbReference type="GeneID" id="81380062"/>
<accession>A0A9W9TUW6</accession>
<organism evidence="1 2">
    <name type="scientific">Penicillium citrinum</name>
    <dbReference type="NCBI Taxonomy" id="5077"/>
    <lineage>
        <taxon>Eukaryota</taxon>
        <taxon>Fungi</taxon>
        <taxon>Dikarya</taxon>
        <taxon>Ascomycota</taxon>
        <taxon>Pezizomycotina</taxon>
        <taxon>Eurotiomycetes</taxon>
        <taxon>Eurotiomycetidae</taxon>
        <taxon>Eurotiales</taxon>
        <taxon>Aspergillaceae</taxon>
        <taxon>Penicillium</taxon>
    </lineage>
</organism>
<dbReference type="OrthoDB" id="10379036at2759"/>
<comment type="caution">
    <text evidence="1">The sequence shown here is derived from an EMBL/GenBank/DDBJ whole genome shotgun (WGS) entry which is preliminary data.</text>
</comment>
<proteinExistence type="predicted"/>
<keyword evidence="2" id="KW-1185">Reference proteome</keyword>
<evidence type="ECO:0000313" key="1">
    <source>
        <dbReference type="EMBL" id="KAJ5240384.1"/>
    </source>
</evidence>
<reference evidence="1" key="1">
    <citation type="submission" date="2022-11" db="EMBL/GenBank/DDBJ databases">
        <authorList>
            <person name="Petersen C."/>
        </authorList>
    </citation>
    <scope>NUCLEOTIDE SEQUENCE</scope>
    <source>
        <strain evidence="1">IBT 23319</strain>
    </source>
</reference>
<reference evidence="1" key="2">
    <citation type="journal article" date="2023" name="IMA Fungus">
        <title>Comparative genomic study of the Penicillium genus elucidates a diverse pangenome and 15 lateral gene transfer events.</title>
        <authorList>
            <person name="Petersen C."/>
            <person name="Sorensen T."/>
            <person name="Nielsen M.R."/>
            <person name="Sondergaard T.E."/>
            <person name="Sorensen J.L."/>
            <person name="Fitzpatrick D.A."/>
            <person name="Frisvad J.C."/>
            <person name="Nielsen K.L."/>
        </authorList>
    </citation>
    <scope>NUCLEOTIDE SEQUENCE</scope>
    <source>
        <strain evidence="1">IBT 23319</strain>
    </source>
</reference>
<name>A0A9W9TUW6_PENCI</name>
<dbReference type="AlphaFoldDB" id="A0A9W9TUW6"/>
<dbReference type="RefSeq" id="XP_056503389.1">
    <property type="nucleotide sequence ID" value="XM_056640895.1"/>
</dbReference>
<protein>
    <submittedName>
        <fullName evidence="1">Uncharacterized protein</fullName>
    </submittedName>
</protein>
<dbReference type="EMBL" id="JAPQKT010000002">
    <property type="protein sequence ID" value="KAJ5240384.1"/>
    <property type="molecule type" value="Genomic_DNA"/>
</dbReference>
<dbReference type="Proteomes" id="UP001147733">
    <property type="component" value="Unassembled WGS sequence"/>
</dbReference>